<evidence type="ECO:0000256" key="4">
    <source>
        <dbReference type="ARBA" id="ARBA00022840"/>
    </source>
</evidence>
<keyword evidence="4" id="KW-0067">ATP-binding</keyword>
<dbReference type="NCBIfam" id="TIGR01217">
    <property type="entry name" value="ac_ac_CoA_syn"/>
    <property type="match status" value="1"/>
</dbReference>
<dbReference type="InterPro" id="IPR000873">
    <property type="entry name" value="AMP-dep_synth/lig_dom"/>
</dbReference>
<keyword evidence="2 7" id="KW-0436">Ligase</keyword>
<dbReference type="Pfam" id="PF16177">
    <property type="entry name" value="ACAS_N"/>
    <property type="match status" value="1"/>
</dbReference>
<dbReference type="SUPFAM" id="SSF56801">
    <property type="entry name" value="Acetyl-CoA synthetase-like"/>
    <property type="match status" value="1"/>
</dbReference>
<dbReference type="GO" id="GO:0005524">
    <property type="term" value="F:ATP binding"/>
    <property type="evidence" value="ECO:0007669"/>
    <property type="project" value="UniProtKB-KW"/>
</dbReference>
<keyword evidence="8" id="KW-1185">Reference proteome</keyword>
<proteinExistence type="inferred from homology"/>
<dbReference type="STRING" id="1050202.GCA_000384035_03444"/>
<feature type="domain" description="Acetyl-coenzyme A synthetase N-terminal" evidence="6">
    <location>
        <begin position="45"/>
        <end position="101"/>
    </location>
</feature>
<keyword evidence="3" id="KW-0547">Nucleotide-binding</keyword>
<dbReference type="InterPro" id="IPR020845">
    <property type="entry name" value="AMP-binding_CS"/>
</dbReference>
<dbReference type="Pfam" id="PF00501">
    <property type="entry name" value="AMP-binding"/>
    <property type="match status" value="1"/>
</dbReference>
<dbReference type="AlphaFoldDB" id="A0A2T0GSN6"/>
<dbReference type="PROSITE" id="PS00455">
    <property type="entry name" value="AMP_BINDING"/>
    <property type="match status" value="1"/>
</dbReference>
<dbReference type="EMBL" id="PVSR01000041">
    <property type="protein sequence ID" value="PRW62114.1"/>
    <property type="molecule type" value="Genomic_DNA"/>
</dbReference>
<evidence type="ECO:0000259" key="5">
    <source>
        <dbReference type="Pfam" id="PF00501"/>
    </source>
</evidence>
<evidence type="ECO:0000259" key="6">
    <source>
        <dbReference type="Pfam" id="PF16177"/>
    </source>
</evidence>
<sequence length="664" mass="72857">MTSSTTPESAPELLWQPSPEWAQDTRMVRFRGWLRAQRGWEFSDYRSLWQWSVRDLEGFWSAVAEFFGVSFAEPPSRVLPAETMPGAKWFPGARLNYAEHALSAGPGKAEDDVAVLFVREDGREERITFGRLRSLVAAARAGLAELGVGPGDRVAALAPNSPETLVAFLATASLGAVWSSCSPDFGVRAVADRFVQIEPTVLIATNGYTYGGRVFDVTDTVDQLRQRLPGLAATVLVDYVTGPSAPEGTVDWEDMLARHAEAELSFERVPFEHPLWVLYSSGTTGLPKGIVHGHGGMVLEHLKAVGLHCDLGPGDVFFWFTTTGWMMWNFLVGGLLSGATVVLFDGNPVYPSADALWELVARHRVGYFGTSAPFIQTCRKRGLRPGRDHDLSALRTIGSTGAPLTEDGFRWIAEEVGEDVQIASVSGGTDLCTAFVGSSPDVPVWLGEISCPMLGAAVASYDERGEELHEQVGELVLTKPMPCMPVYFWNDPDGSRLREAYFDTYPGVWRHGDWVRITERGSLVIYGRSDSTLNRGGIRMGTAEFYRVVEGFDEVLDSLVVDTSGAGETDGELLCFLVLAEGTELAELEPLLKERLRAELSPRHVPNRFVRVEEVPHTLNGKKLEVPVKKILAGADPERAVSRDALRNPDSLDPFIRMSGEKRG</sequence>
<feature type="domain" description="AMP-dependent synthetase/ligase" evidence="5">
    <location>
        <begin position="109"/>
        <end position="481"/>
    </location>
</feature>
<dbReference type="InParanoid" id="A0A2T0GSN6"/>
<dbReference type="Proteomes" id="UP000239352">
    <property type="component" value="Unassembled WGS sequence"/>
</dbReference>
<reference evidence="7 8" key="1">
    <citation type="submission" date="2018-03" db="EMBL/GenBank/DDBJ databases">
        <title>Actinopolyspora mortivallis from Sahara, screening for active biomolecules.</title>
        <authorList>
            <person name="Selama O."/>
            <person name="Wellington E.M.H."/>
            <person name="Hacene H."/>
        </authorList>
    </citation>
    <scope>NUCLEOTIDE SEQUENCE [LARGE SCALE GENOMIC DNA]</scope>
    <source>
        <strain evidence="7 8">M5A</strain>
    </source>
</reference>
<name>A0A2T0GSN6_ACTMO</name>
<evidence type="ECO:0000313" key="7">
    <source>
        <dbReference type="EMBL" id="PRW62114.1"/>
    </source>
</evidence>
<dbReference type="GO" id="GO:0030729">
    <property type="term" value="F:acetoacetate-CoA ligase activity"/>
    <property type="evidence" value="ECO:0007669"/>
    <property type="project" value="InterPro"/>
</dbReference>
<dbReference type="CDD" id="cd05943">
    <property type="entry name" value="AACS"/>
    <property type="match status" value="1"/>
</dbReference>
<gene>
    <name evidence="7" type="ORF">CEP50_17125</name>
</gene>
<dbReference type="PANTHER" id="PTHR42921">
    <property type="entry name" value="ACETOACETYL-COA SYNTHETASE"/>
    <property type="match status" value="1"/>
</dbReference>
<dbReference type="InterPro" id="IPR045851">
    <property type="entry name" value="AMP-bd_C_sf"/>
</dbReference>
<protein>
    <submittedName>
        <fullName evidence="7">Acetoacetate--CoA ligase</fullName>
    </submittedName>
</protein>
<evidence type="ECO:0000256" key="1">
    <source>
        <dbReference type="ARBA" id="ARBA00006432"/>
    </source>
</evidence>
<organism evidence="7 8">
    <name type="scientific">Actinopolyspora mortivallis</name>
    <dbReference type="NCBI Taxonomy" id="33906"/>
    <lineage>
        <taxon>Bacteria</taxon>
        <taxon>Bacillati</taxon>
        <taxon>Actinomycetota</taxon>
        <taxon>Actinomycetes</taxon>
        <taxon>Actinopolysporales</taxon>
        <taxon>Actinopolysporaceae</taxon>
        <taxon>Actinopolyspora</taxon>
    </lineage>
</organism>
<dbReference type="InterPro" id="IPR032387">
    <property type="entry name" value="ACAS_N"/>
</dbReference>
<dbReference type="PANTHER" id="PTHR42921:SF1">
    <property type="entry name" value="ACETOACETYL-COA SYNTHETASE"/>
    <property type="match status" value="1"/>
</dbReference>
<accession>A0A2T0GSN6</accession>
<dbReference type="NCBIfam" id="NF002937">
    <property type="entry name" value="PRK03584.1"/>
    <property type="match status" value="1"/>
</dbReference>
<evidence type="ECO:0000313" key="8">
    <source>
        <dbReference type="Proteomes" id="UP000239352"/>
    </source>
</evidence>
<dbReference type="InterPro" id="IPR005914">
    <property type="entry name" value="Acac_CoA_synth"/>
</dbReference>
<comment type="similarity">
    <text evidence="1">Belongs to the ATP-dependent AMP-binding enzyme family.</text>
</comment>
<comment type="caution">
    <text evidence="7">The sequence shown here is derived from an EMBL/GenBank/DDBJ whole genome shotgun (WGS) entry which is preliminary data.</text>
</comment>
<dbReference type="Gene3D" id="3.30.300.30">
    <property type="match status" value="1"/>
</dbReference>
<evidence type="ECO:0000256" key="3">
    <source>
        <dbReference type="ARBA" id="ARBA00022741"/>
    </source>
</evidence>
<dbReference type="InterPro" id="IPR042099">
    <property type="entry name" value="ANL_N_sf"/>
</dbReference>
<evidence type="ECO:0000256" key="2">
    <source>
        <dbReference type="ARBA" id="ARBA00022598"/>
    </source>
</evidence>
<dbReference type="RefSeq" id="WP_106114953.1">
    <property type="nucleotide sequence ID" value="NZ_PVSR01000041.1"/>
</dbReference>
<dbReference type="Gene3D" id="3.40.50.12780">
    <property type="entry name" value="N-terminal domain of ligase-like"/>
    <property type="match status" value="1"/>
</dbReference>
<dbReference type="GO" id="GO:0006629">
    <property type="term" value="P:lipid metabolic process"/>
    <property type="evidence" value="ECO:0007669"/>
    <property type="project" value="InterPro"/>
</dbReference>